<name>A0A850T6W4_9BACT</name>
<accession>A0A850T6W4</accession>
<evidence type="ECO:0000313" key="2">
    <source>
        <dbReference type="Proteomes" id="UP000553343"/>
    </source>
</evidence>
<dbReference type="Proteomes" id="UP000553343">
    <property type="component" value="Unassembled WGS sequence"/>
</dbReference>
<keyword evidence="2" id="KW-1185">Reference proteome</keyword>
<proteinExistence type="predicted"/>
<evidence type="ECO:0000313" key="1">
    <source>
        <dbReference type="EMBL" id="NWH06831.1"/>
    </source>
</evidence>
<dbReference type="Pfam" id="PF09481">
    <property type="entry name" value="CRISPR_Cse1"/>
    <property type="match status" value="1"/>
</dbReference>
<dbReference type="InterPro" id="IPR013381">
    <property type="entry name" value="CRISPR-assoc_prot_Cse1"/>
</dbReference>
<dbReference type="NCBIfam" id="TIGR02547">
    <property type="entry name" value="casA_cse1"/>
    <property type="match status" value="1"/>
</dbReference>
<comment type="caution">
    <text evidence="1">The sequence shown here is derived from an EMBL/GenBank/DDBJ whole genome shotgun (WGS) entry which is preliminary data.</text>
</comment>
<sequence length="479" mass="53825">MNLTDEPWIPIIRDDGTRERVSLIALFKEGETIRDLAVNPPQRVALMRLLICITQAALDGPQDEKDWFQSQKNLAQNVIVYLEKWGHAFELYGSTPFMQAKDIEPLDNATLDKLNFNLSAGNNSVLFDHQASPSGRVHGPEWCALMLLTFQCFSPGGLIGTTQWGENKTTKTSEHAPAIEGSMIHTYIRGENLLITTWMNLLTKKMIAEFPGMNFGRPIWEDDNILKGDPEAARISTASYLGRLVPLSRAIFLNKNKNFTLANGLSYPKLPAQREPCATVVRRGKGKNEKDIYIAVNLSRHPWRELSSVLSLSKTSIAGGAACLRHLIYIKSDRVDIWTGGMAADKGKILDVAEWNFSLPIEMLNKTELLVYEKGVELARKGEYSLREAVKAWYQEMAVDSKSISYEKALMSYWALLDKQYLVLIRCISSSEPLGQAWFPIICRAMNTGFSNSCPHTTPRQIQAFAIAGQKLRLKKPED</sequence>
<dbReference type="EMBL" id="JACADJ010000122">
    <property type="protein sequence ID" value="NWH06831.1"/>
    <property type="molecule type" value="Genomic_DNA"/>
</dbReference>
<organism evidence="1 2">
    <name type="scientific">Desulfobacter latus</name>
    <dbReference type="NCBI Taxonomy" id="2292"/>
    <lineage>
        <taxon>Bacteria</taxon>
        <taxon>Pseudomonadati</taxon>
        <taxon>Thermodesulfobacteriota</taxon>
        <taxon>Desulfobacteria</taxon>
        <taxon>Desulfobacterales</taxon>
        <taxon>Desulfobacteraceae</taxon>
        <taxon>Desulfobacter</taxon>
    </lineage>
</organism>
<gene>
    <name evidence="1" type="primary">casA</name>
    <name evidence="1" type="ORF">HXW94_17910</name>
</gene>
<reference evidence="1 2" key="1">
    <citation type="submission" date="2020-06" db="EMBL/GenBank/DDBJ databases">
        <title>High-quality draft genome of sulfate reducer Desulfobacter latus type strain AcrS2 isolated from marine sediment.</title>
        <authorList>
            <person name="Hoppe M."/>
            <person name="Larsen C.K."/>
            <person name="Marshall I.P.G."/>
            <person name="Schramm A."/>
            <person name="Marietou A.G."/>
        </authorList>
    </citation>
    <scope>NUCLEOTIDE SEQUENCE [LARGE SCALE GENOMIC DNA]</scope>
    <source>
        <strain evidence="1 2">AcRS2</strain>
    </source>
</reference>
<protein>
    <submittedName>
        <fullName evidence="1">Type I-E CRISPR-associated protein Cse1/CasA</fullName>
    </submittedName>
</protein>
<dbReference type="AlphaFoldDB" id="A0A850T6W4"/>